<dbReference type="InterPro" id="IPR036390">
    <property type="entry name" value="WH_DNA-bd_sf"/>
</dbReference>
<dbReference type="Gene3D" id="1.10.10.10">
    <property type="entry name" value="Winged helix-like DNA-binding domain superfamily/Winged helix DNA-binding domain"/>
    <property type="match status" value="1"/>
</dbReference>
<keyword evidence="1" id="KW-0805">Transcription regulation</keyword>
<dbReference type="AlphaFoldDB" id="A0A7W9FGC5"/>
<feature type="domain" description="HTH arsR-type" evidence="4">
    <location>
        <begin position="8"/>
        <end position="96"/>
    </location>
</feature>
<dbReference type="InterPro" id="IPR036388">
    <property type="entry name" value="WH-like_DNA-bd_sf"/>
</dbReference>
<keyword evidence="2 5" id="KW-0238">DNA-binding</keyword>
<dbReference type="EMBL" id="JACHOR010000003">
    <property type="protein sequence ID" value="MBB5746309.1"/>
    <property type="molecule type" value="Genomic_DNA"/>
</dbReference>
<evidence type="ECO:0000256" key="1">
    <source>
        <dbReference type="ARBA" id="ARBA00023015"/>
    </source>
</evidence>
<dbReference type="SUPFAM" id="SSF46785">
    <property type="entry name" value="Winged helix' DNA-binding domain"/>
    <property type="match status" value="1"/>
</dbReference>
<evidence type="ECO:0000256" key="3">
    <source>
        <dbReference type="ARBA" id="ARBA00023163"/>
    </source>
</evidence>
<dbReference type="InterPro" id="IPR001845">
    <property type="entry name" value="HTH_ArsR_DNA-bd_dom"/>
</dbReference>
<keyword evidence="6" id="KW-1185">Reference proteome</keyword>
<proteinExistence type="predicted"/>
<comment type="caution">
    <text evidence="5">The sequence shown here is derived from an EMBL/GenBank/DDBJ whole genome shotgun (WGS) entry which is preliminary data.</text>
</comment>
<accession>A0A7W9FGC5</accession>
<dbReference type="GO" id="GO:0003700">
    <property type="term" value="F:DNA-binding transcription factor activity"/>
    <property type="evidence" value="ECO:0007669"/>
    <property type="project" value="InterPro"/>
</dbReference>
<name>A0A7W9FGC5_9CAUL</name>
<sequence>METKSAVESLSALGHEPRLEVFKMLVEAEPGGMKPAAMLQKLHSATPNARLPASSLSSHLSVLKKANLITSDRISREILYRANMTQVQDLLLFLIADCCGGQRDVYEPLIANLSSRPIQ</sequence>
<protein>
    <submittedName>
        <fullName evidence="5">DNA-binding transcriptional ArsR family regulator</fullName>
    </submittedName>
</protein>
<evidence type="ECO:0000313" key="6">
    <source>
        <dbReference type="Proteomes" id="UP000545037"/>
    </source>
</evidence>
<organism evidence="5 6">
    <name type="scientific">Brevundimonas variabilis</name>
    <dbReference type="NCBI Taxonomy" id="74312"/>
    <lineage>
        <taxon>Bacteria</taxon>
        <taxon>Pseudomonadati</taxon>
        <taxon>Pseudomonadota</taxon>
        <taxon>Alphaproteobacteria</taxon>
        <taxon>Caulobacterales</taxon>
        <taxon>Caulobacteraceae</taxon>
        <taxon>Brevundimonas</taxon>
    </lineage>
</organism>
<keyword evidence="3" id="KW-0804">Transcription</keyword>
<evidence type="ECO:0000313" key="5">
    <source>
        <dbReference type="EMBL" id="MBB5746309.1"/>
    </source>
</evidence>
<reference evidence="5 6" key="1">
    <citation type="submission" date="2020-08" db="EMBL/GenBank/DDBJ databases">
        <title>Genomic Encyclopedia of Type Strains, Phase IV (KMG-IV): sequencing the most valuable type-strain genomes for metagenomic binning, comparative biology and taxonomic classification.</title>
        <authorList>
            <person name="Goeker M."/>
        </authorList>
    </citation>
    <scope>NUCLEOTIDE SEQUENCE [LARGE SCALE GENOMIC DNA]</scope>
    <source>
        <strain evidence="5 6">DSM 4737</strain>
    </source>
</reference>
<dbReference type="PANTHER" id="PTHR43132">
    <property type="entry name" value="ARSENICAL RESISTANCE OPERON REPRESSOR ARSR-RELATED"/>
    <property type="match status" value="1"/>
</dbReference>
<dbReference type="GO" id="GO:0003677">
    <property type="term" value="F:DNA binding"/>
    <property type="evidence" value="ECO:0007669"/>
    <property type="project" value="UniProtKB-KW"/>
</dbReference>
<gene>
    <name evidence="5" type="ORF">GGR13_001913</name>
</gene>
<dbReference type="RefSeq" id="WP_183213291.1">
    <property type="nucleotide sequence ID" value="NZ_JACHOR010000003.1"/>
</dbReference>
<dbReference type="InterPro" id="IPR051011">
    <property type="entry name" value="Metal_resp_trans_reg"/>
</dbReference>
<evidence type="ECO:0000259" key="4">
    <source>
        <dbReference type="SMART" id="SM00418"/>
    </source>
</evidence>
<evidence type="ECO:0000256" key="2">
    <source>
        <dbReference type="ARBA" id="ARBA00023125"/>
    </source>
</evidence>
<dbReference type="Proteomes" id="UP000545037">
    <property type="component" value="Unassembled WGS sequence"/>
</dbReference>
<dbReference type="PANTHER" id="PTHR43132:SF2">
    <property type="entry name" value="ARSENICAL RESISTANCE OPERON REPRESSOR ARSR-RELATED"/>
    <property type="match status" value="1"/>
</dbReference>
<dbReference type="SMART" id="SM00418">
    <property type="entry name" value="HTH_ARSR"/>
    <property type="match status" value="1"/>
</dbReference>